<dbReference type="EMBL" id="RSFA01000066">
    <property type="protein sequence ID" value="RSD30466.1"/>
    <property type="molecule type" value="Genomic_DNA"/>
</dbReference>
<sequence length="178" mass="20143">MRKSIFALSVTALLSSSLFASDYVVSDPRELLPGEDIKNFSLADLNGDGVNELVFVTVSGQLKYSQLIGLGRGLINEEQFESLKGKRFRMNVSLEGDTYYNTTLVTNHQREISILRSGRYRACAANVRFDNNRVLAKYGDNIRYEFTYISDDFIAGKMMCHNNGIEQTEEIRFTALLE</sequence>
<feature type="signal peptide" evidence="1">
    <location>
        <begin position="1"/>
        <end position="20"/>
    </location>
</feature>
<evidence type="ECO:0000313" key="2">
    <source>
        <dbReference type="EMBL" id="RSD30466.1"/>
    </source>
</evidence>
<comment type="caution">
    <text evidence="2">The sequence shown here is derived from an EMBL/GenBank/DDBJ whole genome shotgun (WGS) entry which is preliminary data.</text>
</comment>
<accession>A0A3R9FKZ2</accession>
<organism evidence="2 3">
    <name type="scientific">Vibrio pectenicida</name>
    <dbReference type="NCBI Taxonomy" id="62763"/>
    <lineage>
        <taxon>Bacteria</taxon>
        <taxon>Pseudomonadati</taxon>
        <taxon>Pseudomonadota</taxon>
        <taxon>Gammaproteobacteria</taxon>
        <taxon>Vibrionales</taxon>
        <taxon>Vibrionaceae</taxon>
        <taxon>Vibrio</taxon>
    </lineage>
</organism>
<name>A0A3R9FKZ2_9VIBR</name>
<feature type="chain" id="PRO_5018670884" description="VCBS repeat-containing protein" evidence="1">
    <location>
        <begin position="21"/>
        <end position="178"/>
    </location>
</feature>
<evidence type="ECO:0000313" key="3">
    <source>
        <dbReference type="Proteomes" id="UP000269041"/>
    </source>
</evidence>
<reference evidence="2 3" key="1">
    <citation type="submission" date="2018-12" db="EMBL/GenBank/DDBJ databases">
        <title>Genomic taxonomy of the Vibrionaceae family.</title>
        <authorList>
            <person name="Gomez-Gil B."/>
            <person name="Enciso-Ibarra K."/>
        </authorList>
    </citation>
    <scope>NUCLEOTIDE SEQUENCE [LARGE SCALE GENOMIC DNA]</scope>
    <source>
        <strain evidence="2 3">CAIM 594</strain>
    </source>
</reference>
<dbReference type="AlphaFoldDB" id="A0A3R9FKZ2"/>
<evidence type="ECO:0008006" key="4">
    <source>
        <dbReference type="Google" id="ProtNLM"/>
    </source>
</evidence>
<evidence type="ECO:0000256" key="1">
    <source>
        <dbReference type="SAM" id="SignalP"/>
    </source>
</evidence>
<dbReference type="Proteomes" id="UP000269041">
    <property type="component" value="Unassembled WGS sequence"/>
</dbReference>
<keyword evidence="3" id="KW-1185">Reference proteome</keyword>
<protein>
    <recommendedName>
        <fullName evidence="4">VCBS repeat-containing protein</fullName>
    </recommendedName>
</protein>
<keyword evidence="1" id="KW-0732">Signal</keyword>
<proteinExistence type="predicted"/>
<dbReference type="OrthoDB" id="5900465at2"/>
<gene>
    <name evidence="2" type="ORF">EJA03_13810</name>
</gene>
<dbReference type="RefSeq" id="WP_125322325.1">
    <property type="nucleotide sequence ID" value="NZ_AP024891.1"/>
</dbReference>